<name>A0A449AQY7_9BACT</name>
<sequence length="659" mass="76226">MKKKLAGFLILSASLLSVTSCNIQNNEVVKNDKNKTNTDDSSKNNQPVLKSETDKENTSKRQENINPTKVSTSPSKTSDNKKQNKTIPTEVINNKKDDKKPTNIANKEEKKKEIESKNNPQENYLELKDSVSSFIDKNLKELKYKEYKDQLENIINETYYNVVTKQYIKIDEYYSKQKTELEKIFNEVKTNYEKAANVSYTKEDLLVSEGSKNSNTSPNDYGQRVNENIQINEEAKYFMSLFSVDSINDYYKHDYQKAHKDFIAEKTQEILNNAKDKANTRIEKIRVIYDWIHSNLKYAHNGNVQAAIDPKMAFEKKFAVCGGYSNLYKAMLDSINVKNVVVIGWSEYGDHQWNLVYDDETNSFFHSDPTWGGNVNFKGSGEGFSRWHRAYQVIDAHKAIEGFEYEYNRGFSAFRNIDTDKKDLLKPLESIDEAHKVVSISQNVLDTTERLYIGENIERIDYSGGTHKVKWFEVSPKNQHFASKDGVLYTKDMQTLLVVPKKYENSEITLPKTVKIIEDWKGSIDVDNLTKINVEPGNYWYQSYGGILYSNNFSNIISIPKKIHSTITFHPNTKFKMHDISFNKNIKEIIIPDGVENLPADFLNNLTSLKKIFLPSSLKTLDEHAFSNVQNNKFEIYLSDKMDEYVIKILEKLKYKVKK</sequence>
<proteinExistence type="predicted"/>
<gene>
    <name evidence="4" type="ORF">NCTC10146_00447</name>
</gene>
<keyword evidence="4" id="KW-0645">Protease</keyword>
<keyword evidence="4" id="KW-0378">Hydrolase</keyword>
<dbReference type="InterPro" id="IPR026906">
    <property type="entry name" value="LRR_5"/>
</dbReference>
<dbReference type="InterPro" id="IPR002931">
    <property type="entry name" value="Transglutaminase-like"/>
</dbReference>
<evidence type="ECO:0000313" key="5">
    <source>
        <dbReference type="Proteomes" id="UP000290495"/>
    </source>
</evidence>
<feature type="compositionally biased region" description="Basic and acidic residues" evidence="1">
    <location>
        <begin position="93"/>
        <end position="116"/>
    </location>
</feature>
<dbReference type="InterPro" id="IPR032675">
    <property type="entry name" value="LRR_dom_sf"/>
</dbReference>
<dbReference type="GO" id="GO:0006508">
    <property type="term" value="P:proteolysis"/>
    <property type="evidence" value="ECO:0007669"/>
    <property type="project" value="UniProtKB-KW"/>
</dbReference>
<dbReference type="Pfam" id="PF13306">
    <property type="entry name" value="LRR_5"/>
    <property type="match status" value="1"/>
</dbReference>
<feature type="region of interest" description="Disordered" evidence="1">
    <location>
        <begin position="31"/>
        <end position="121"/>
    </location>
</feature>
<dbReference type="Gene3D" id="3.10.620.30">
    <property type="match status" value="1"/>
</dbReference>
<dbReference type="Pfam" id="PF01841">
    <property type="entry name" value="Transglut_core"/>
    <property type="match status" value="1"/>
</dbReference>
<dbReference type="InterPro" id="IPR052557">
    <property type="entry name" value="CAP/Cytokinesis_protein"/>
</dbReference>
<feature type="compositionally biased region" description="Basic and acidic residues" evidence="1">
    <location>
        <begin position="51"/>
        <end position="63"/>
    </location>
</feature>
<dbReference type="RefSeq" id="WP_004794804.1">
    <property type="nucleotide sequence ID" value="NZ_LR215010.1"/>
</dbReference>
<dbReference type="GO" id="GO:0005737">
    <property type="term" value="C:cytoplasm"/>
    <property type="evidence" value="ECO:0007669"/>
    <property type="project" value="TreeGrafter"/>
</dbReference>
<feature type="compositionally biased region" description="Low complexity" evidence="1">
    <location>
        <begin position="67"/>
        <end position="77"/>
    </location>
</feature>
<dbReference type="InterPro" id="IPR038765">
    <property type="entry name" value="Papain-like_cys_pep_sf"/>
</dbReference>
<accession>A0A449AQY7</accession>
<evidence type="ECO:0000259" key="3">
    <source>
        <dbReference type="Pfam" id="PF01841"/>
    </source>
</evidence>
<evidence type="ECO:0000256" key="1">
    <source>
        <dbReference type="SAM" id="MobiDB-lite"/>
    </source>
</evidence>
<dbReference type="EMBL" id="LR215010">
    <property type="protein sequence ID" value="VEU68984.1"/>
    <property type="molecule type" value="Genomic_DNA"/>
</dbReference>
<dbReference type="SUPFAM" id="SSF54001">
    <property type="entry name" value="Cysteine proteinases"/>
    <property type="match status" value="1"/>
</dbReference>
<feature type="signal peptide" evidence="2">
    <location>
        <begin position="1"/>
        <end position="23"/>
    </location>
</feature>
<organism evidence="4 5">
    <name type="scientific">Mycoplasmopsis canis</name>
    <dbReference type="NCBI Taxonomy" id="29555"/>
    <lineage>
        <taxon>Bacteria</taxon>
        <taxon>Bacillati</taxon>
        <taxon>Mycoplasmatota</taxon>
        <taxon>Mycoplasmoidales</taxon>
        <taxon>Metamycoplasmataceae</taxon>
        <taxon>Mycoplasmopsis</taxon>
    </lineage>
</organism>
<feature type="chain" id="PRO_5019300017" evidence="2">
    <location>
        <begin position="24"/>
        <end position="659"/>
    </location>
</feature>
<dbReference type="AlphaFoldDB" id="A0A449AQY7"/>
<feature type="domain" description="Transglutaminase-like" evidence="3">
    <location>
        <begin position="275"/>
        <end position="369"/>
    </location>
</feature>
<evidence type="ECO:0000256" key="2">
    <source>
        <dbReference type="SAM" id="SignalP"/>
    </source>
</evidence>
<feature type="compositionally biased region" description="Basic and acidic residues" evidence="1">
    <location>
        <begin position="31"/>
        <end position="42"/>
    </location>
</feature>
<reference evidence="4 5" key="1">
    <citation type="submission" date="2019-01" db="EMBL/GenBank/DDBJ databases">
        <authorList>
            <consortium name="Pathogen Informatics"/>
        </authorList>
    </citation>
    <scope>NUCLEOTIDE SEQUENCE [LARGE SCALE GENOMIC DNA]</scope>
    <source>
        <strain evidence="4 5">NCTC10146</strain>
    </source>
</reference>
<keyword evidence="2" id="KW-0732">Signal</keyword>
<evidence type="ECO:0000313" key="4">
    <source>
        <dbReference type="EMBL" id="VEU68984.1"/>
    </source>
</evidence>
<dbReference type="PANTHER" id="PTHR46333">
    <property type="entry name" value="CYTOKINESIS PROTEIN 3"/>
    <property type="match status" value="1"/>
</dbReference>
<dbReference type="PROSITE" id="PS51257">
    <property type="entry name" value="PROKAR_LIPOPROTEIN"/>
    <property type="match status" value="1"/>
</dbReference>
<dbReference type="Proteomes" id="UP000290495">
    <property type="component" value="Chromosome"/>
</dbReference>
<dbReference type="Gene3D" id="3.80.10.10">
    <property type="entry name" value="Ribonuclease Inhibitor"/>
    <property type="match status" value="2"/>
</dbReference>
<protein>
    <submittedName>
        <fullName evidence="4">Uncharacterized protein involved in cytokinesis, contains TGc (Transglutaminase/protease-like) domain</fullName>
    </submittedName>
</protein>
<dbReference type="PANTHER" id="PTHR46333:SF2">
    <property type="entry name" value="CYTOKINESIS PROTEIN 3"/>
    <property type="match status" value="1"/>
</dbReference>
<dbReference type="GO" id="GO:0008233">
    <property type="term" value="F:peptidase activity"/>
    <property type="evidence" value="ECO:0007669"/>
    <property type="project" value="UniProtKB-KW"/>
</dbReference>